<dbReference type="InterPro" id="IPR036928">
    <property type="entry name" value="AS_sf"/>
</dbReference>
<dbReference type="SUPFAM" id="SSF75304">
    <property type="entry name" value="Amidase signature (AS) enzymes"/>
    <property type="match status" value="1"/>
</dbReference>
<evidence type="ECO:0000259" key="2">
    <source>
        <dbReference type="Pfam" id="PF01425"/>
    </source>
</evidence>
<evidence type="ECO:0000313" key="4">
    <source>
        <dbReference type="Proteomes" id="UP000769780"/>
    </source>
</evidence>
<evidence type="ECO:0000256" key="1">
    <source>
        <dbReference type="ARBA" id="ARBA00009199"/>
    </source>
</evidence>
<dbReference type="RefSeq" id="WP_221870957.1">
    <property type="nucleotide sequence ID" value="NZ_JACWFH010000006.1"/>
</dbReference>
<accession>A0ABS7K0E6</accession>
<dbReference type="InterPro" id="IPR023631">
    <property type="entry name" value="Amidase_dom"/>
</dbReference>
<dbReference type="PANTHER" id="PTHR11895">
    <property type="entry name" value="TRANSAMIDASE"/>
    <property type="match status" value="1"/>
</dbReference>
<name>A0ABS7K0E6_9BACI</name>
<dbReference type="Proteomes" id="UP000769780">
    <property type="component" value="Unassembled WGS sequence"/>
</dbReference>
<keyword evidence="4" id="KW-1185">Reference proteome</keyword>
<dbReference type="PANTHER" id="PTHR11895:SF7">
    <property type="entry name" value="GLUTAMYL-TRNA(GLN) AMIDOTRANSFERASE SUBUNIT A, MITOCHONDRIAL"/>
    <property type="match status" value="1"/>
</dbReference>
<evidence type="ECO:0000313" key="3">
    <source>
        <dbReference type="EMBL" id="MBY0095722.1"/>
    </source>
</evidence>
<dbReference type="InterPro" id="IPR000120">
    <property type="entry name" value="Amidase"/>
</dbReference>
<dbReference type="Pfam" id="PF01425">
    <property type="entry name" value="Amidase"/>
    <property type="match status" value="1"/>
</dbReference>
<gene>
    <name evidence="3" type="ORF">H0185_02670</name>
</gene>
<dbReference type="EMBL" id="JACWFH010000006">
    <property type="protein sequence ID" value="MBY0095722.1"/>
    <property type="molecule type" value="Genomic_DNA"/>
</dbReference>
<comment type="caution">
    <text evidence="3">The sequence shown here is derived from an EMBL/GenBank/DDBJ whole genome shotgun (WGS) entry which is preliminary data.</text>
</comment>
<sequence>MIDLSFLTAAELAPLIETRQLSPVELTEHTLKRMEKLNPQINAYNTPLPQLALDQARKAEEEIMAGQYKGPLHGIPIGIKDNKKTKGIRTTAGSKLFANYVPTKSATVVNKLLSSGGIMVGKLTMHQLGAGLTGTNPFFGATRNPWNLNYMPGGSSSGSGAALASGLATLSTGTDTFGSIRVPAAMSGVYGLKPTYGLVSSYGVIPAAWSLDTIGPMARSVSDLALMLNCMAGFDPKDPASLKTNVQDYRADLHKNISGIKIGIPTYYLEGLDADVETLFTKAIATLRSLGAEIQELNIPELSMSTFAGFVIVAGEGAAFHSKWLQTSLQDYAPDARAILLSGSLTSAPQYIKAQQVRRKLTNAFQIEFKEVDVLLGPTIPMTTPEIREDWVTQNLDVVRRGLPFTVPANLTGIPSLTVPMGLSSKGLPVGMQFMGQHLSEKQLLQLGNAWQTTNPLGVSLKREEIG</sequence>
<comment type="similarity">
    <text evidence="1">Belongs to the amidase family.</text>
</comment>
<dbReference type="Gene3D" id="3.90.1300.10">
    <property type="entry name" value="Amidase signature (AS) domain"/>
    <property type="match status" value="1"/>
</dbReference>
<reference evidence="3 4" key="1">
    <citation type="submission" date="2020-07" db="EMBL/GenBank/DDBJ databases">
        <title>Fungal Genomes of the International Space Station.</title>
        <authorList>
            <person name="Seuylemezian A."/>
            <person name="Singh N.K."/>
            <person name="Wood J."/>
            <person name="Venkateswaran K."/>
        </authorList>
    </citation>
    <scope>NUCLEOTIDE SEQUENCE [LARGE SCALE GENOMIC DNA]</scope>
    <source>
        <strain evidence="3 4">PL-B2</strain>
    </source>
</reference>
<feature type="domain" description="Amidase" evidence="2">
    <location>
        <begin position="25"/>
        <end position="445"/>
    </location>
</feature>
<protein>
    <submittedName>
        <fullName evidence="3">Amidase</fullName>
    </submittedName>
</protein>
<proteinExistence type="inferred from homology"/>
<organism evidence="3 4">
    <name type="scientific">Mesobacillus maritimus</name>
    <dbReference type="NCBI Taxonomy" id="1643336"/>
    <lineage>
        <taxon>Bacteria</taxon>
        <taxon>Bacillati</taxon>
        <taxon>Bacillota</taxon>
        <taxon>Bacilli</taxon>
        <taxon>Bacillales</taxon>
        <taxon>Bacillaceae</taxon>
        <taxon>Mesobacillus</taxon>
    </lineage>
</organism>